<keyword evidence="2" id="KW-1185">Reference proteome</keyword>
<dbReference type="OrthoDB" id="2866996at2759"/>
<reference evidence="1 2" key="1">
    <citation type="journal article" date="2010" name="Nature">
        <title>The Ectocarpus genome and the independent evolution of multicellularity in brown algae.</title>
        <authorList>
            <person name="Cock J.M."/>
            <person name="Sterck L."/>
            <person name="Rouze P."/>
            <person name="Scornet D."/>
            <person name="Allen A.E."/>
            <person name="Amoutzias G."/>
            <person name="Anthouard V."/>
            <person name="Artiguenave F."/>
            <person name="Aury J.M."/>
            <person name="Badger J.H."/>
            <person name="Beszteri B."/>
            <person name="Billiau K."/>
            <person name="Bonnet E."/>
            <person name="Bothwell J.H."/>
            <person name="Bowler C."/>
            <person name="Boyen C."/>
            <person name="Brownlee C."/>
            <person name="Carrano C.J."/>
            <person name="Charrier B."/>
            <person name="Cho G.Y."/>
            <person name="Coelho S.M."/>
            <person name="Collen J."/>
            <person name="Corre E."/>
            <person name="Da Silva C."/>
            <person name="Delage L."/>
            <person name="Delaroque N."/>
            <person name="Dittami S.M."/>
            <person name="Doulbeau S."/>
            <person name="Elias M."/>
            <person name="Farnham G."/>
            <person name="Gachon C.M."/>
            <person name="Gschloessl B."/>
            <person name="Heesch S."/>
            <person name="Jabbari K."/>
            <person name="Jubin C."/>
            <person name="Kawai H."/>
            <person name="Kimura K."/>
            <person name="Kloareg B."/>
            <person name="Kupper F.C."/>
            <person name="Lang D."/>
            <person name="Le Bail A."/>
            <person name="Leblanc C."/>
            <person name="Lerouge P."/>
            <person name="Lohr M."/>
            <person name="Lopez P.J."/>
            <person name="Martens C."/>
            <person name="Maumus F."/>
            <person name="Michel G."/>
            <person name="Miranda-Saavedra D."/>
            <person name="Morales J."/>
            <person name="Moreau H."/>
            <person name="Motomura T."/>
            <person name="Nagasato C."/>
            <person name="Napoli C.A."/>
            <person name="Nelson D.R."/>
            <person name="Nyvall-Collen P."/>
            <person name="Peters A.F."/>
            <person name="Pommier C."/>
            <person name="Potin P."/>
            <person name="Poulain J."/>
            <person name="Quesneville H."/>
            <person name="Read B."/>
            <person name="Rensing S.A."/>
            <person name="Ritter A."/>
            <person name="Rousvoal S."/>
            <person name="Samanta M."/>
            <person name="Samson G."/>
            <person name="Schroeder D.C."/>
            <person name="Segurens B."/>
            <person name="Strittmatter M."/>
            <person name="Tonon T."/>
            <person name="Tregear J.W."/>
            <person name="Valentin K."/>
            <person name="von Dassow P."/>
            <person name="Yamagishi T."/>
            <person name="Van de Peer Y."/>
            <person name="Wincker P."/>
        </authorList>
    </citation>
    <scope>NUCLEOTIDE SEQUENCE [LARGE SCALE GENOMIC DNA]</scope>
    <source>
        <strain evidence="2">Ec32 / CCAP1310/4</strain>
    </source>
</reference>
<dbReference type="Gene3D" id="3.60.10.10">
    <property type="entry name" value="Endonuclease/exonuclease/phosphatase"/>
    <property type="match status" value="1"/>
</dbReference>
<gene>
    <name evidence="1" type="ORF">Esi_0241_0045</name>
</gene>
<dbReference type="SUPFAM" id="SSF56219">
    <property type="entry name" value="DNase I-like"/>
    <property type="match status" value="1"/>
</dbReference>
<organism evidence="1 2">
    <name type="scientific">Ectocarpus siliculosus</name>
    <name type="common">Brown alga</name>
    <name type="synonym">Conferva siliculosa</name>
    <dbReference type="NCBI Taxonomy" id="2880"/>
    <lineage>
        <taxon>Eukaryota</taxon>
        <taxon>Sar</taxon>
        <taxon>Stramenopiles</taxon>
        <taxon>Ochrophyta</taxon>
        <taxon>PX clade</taxon>
        <taxon>Phaeophyceae</taxon>
        <taxon>Ectocarpales</taxon>
        <taxon>Ectocarpaceae</taxon>
        <taxon>Ectocarpus</taxon>
    </lineage>
</organism>
<dbReference type="InterPro" id="IPR036691">
    <property type="entry name" value="Endo/exonu/phosph_ase_sf"/>
</dbReference>
<dbReference type="Proteomes" id="UP000002630">
    <property type="component" value="Unassembled WGS sequence"/>
</dbReference>
<accession>D7FSY4</accession>
<dbReference type="EMBL" id="FN649760">
    <property type="protein sequence ID" value="CBJ31275.1"/>
    <property type="molecule type" value="Genomic_DNA"/>
</dbReference>
<dbReference type="AlphaFoldDB" id="D7FSY4"/>
<protein>
    <recommendedName>
        <fullName evidence="3">Endonuclease/exonuclease/phosphatase domain-containing protein</fullName>
    </recommendedName>
</protein>
<name>D7FSY4_ECTSI</name>
<proteinExistence type="predicted"/>
<sequence length="132" mass="14804">MDFRVATYNILCSHLAEPTWFPQCSPRNLDAPTRLKRVKHKLDAEISKGSVICLQEVGIQWAGDLHVYFMARGYAFVTAHYGMHFNNYTGEALVGHPSMHCSHDRRRPVVATLTAVCSRIPQGKSVATRTSC</sequence>
<evidence type="ECO:0008006" key="3">
    <source>
        <dbReference type="Google" id="ProtNLM"/>
    </source>
</evidence>
<evidence type="ECO:0000313" key="1">
    <source>
        <dbReference type="EMBL" id="CBJ31275.1"/>
    </source>
</evidence>
<dbReference type="InParanoid" id="D7FSY4"/>
<evidence type="ECO:0000313" key="2">
    <source>
        <dbReference type="Proteomes" id="UP000002630"/>
    </source>
</evidence>